<dbReference type="PATRIC" id="fig|1502293.3.peg.608"/>
<dbReference type="NCBIfam" id="NF001985">
    <property type="entry name" value="PRK00777.1"/>
    <property type="match status" value="1"/>
</dbReference>
<evidence type="ECO:0000256" key="1">
    <source>
        <dbReference type="ARBA" id="ARBA00022490"/>
    </source>
</evidence>
<organism evidence="9 10">
    <name type="scientific">Marine Group I thaumarchaeote SCGC AAA799-N04</name>
    <dbReference type="NCBI Taxonomy" id="1502293"/>
    <lineage>
        <taxon>Archaea</taxon>
        <taxon>Nitrososphaerota</taxon>
        <taxon>Marine Group I</taxon>
    </lineage>
</organism>
<evidence type="ECO:0000259" key="8">
    <source>
        <dbReference type="Pfam" id="PF01467"/>
    </source>
</evidence>
<reference evidence="9 10" key="1">
    <citation type="submission" date="2014-06" db="EMBL/GenBank/DDBJ databases">
        <authorList>
            <person name="Ngugi D.K."/>
            <person name="Blom J."/>
            <person name="Alam I."/>
            <person name="Rashid M."/>
            <person name="Ba Alawi W."/>
            <person name="Zhang G."/>
            <person name="Hikmawan T."/>
            <person name="Guan Y."/>
            <person name="Antunes A."/>
            <person name="Siam R."/>
            <person name="ElDorry H."/>
            <person name="Bajic V."/>
            <person name="Stingl U."/>
        </authorList>
    </citation>
    <scope>NUCLEOTIDE SEQUENCE [LARGE SCALE GENOMIC DNA]</scope>
    <source>
        <strain evidence="9">SCGC AAA799-N04</strain>
    </source>
</reference>
<keyword evidence="3 7" id="KW-0548">Nucleotidyltransferase</keyword>
<feature type="domain" description="Cytidyltransferase-like" evidence="8">
    <location>
        <begin position="9"/>
        <end position="144"/>
    </location>
</feature>
<dbReference type="GO" id="GO:0005737">
    <property type="term" value="C:cytoplasm"/>
    <property type="evidence" value="ECO:0007669"/>
    <property type="project" value="UniProtKB-SubCell"/>
</dbReference>
<comment type="catalytic activity">
    <reaction evidence="7">
        <text>(R)-4'-phosphopantetheine + ATP + H(+) = 3'-dephospho-CoA + diphosphate</text>
        <dbReference type="Rhea" id="RHEA:19801"/>
        <dbReference type="ChEBI" id="CHEBI:15378"/>
        <dbReference type="ChEBI" id="CHEBI:30616"/>
        <dbReference type="ChEBI" id="CHEBI:33019"/>
        <dbReference type="ChEBI" id="CHEBI:57328"/>
        <dbReference type="ChEBI" id="CHEBI:61723"/>
        <dbReference type="EC" id="2.7.7.3"/>
    </reaction>
</comment>
<keyword evidence="4 7" id="KW-0547">Nucleotide-binding</keyword>
<dbReference type="InterPro" id="IPR050385">
    <property type="entry name" value="Archaeal_FAD_synthase"/>
</dbReference>
<evidence type="ECO:0000313" key="10">
    <source>
        <dbReference type="Proteomes" id="UP000028059"/>
    </source>
</evidence>
<dbReference type="InterPro" id="IPR014729">
    <property type="entry name" value="Rossmann-like_a/b/a_fold"/>
</dbReference>
<dbReference type="Gene3D" id="3.40.50.620">
    <property type="entry name" value="HUPs"/>
    <property type="match status" value="1"/>
</dbReference>
<dbReference type="InterPro" id="IPR004821">
    <property type="entry name" value="Cyt_trans-like"/>
</dbReference>
<dbReference type="PANTHER" id="PTHR43793">
    <property type="entry name" value="FAD SYNTHASE"/>
    <property type="match status" value="1"/>
</dbReference>
<comment type="caution">
    <text evidence="9">The sequence shown here is derived from an EMBL/GenBank/DDBJ whole genome shotgun (WGS) entry which is preliminary data.</text>
</comment>
<comment type="pathway">
    <text evidence="7">Cofactor biosynthesis; coenzyme A biosynthesis.</text>
</comment>
<comment type="similarity">
    <text evidence="7">Belongs to the eukaryotic CoaD family.</text>
</comment>
<evidence type="ECO:0000256" key="2">
    <source>
        <dbReference type="ARBA" id="ARBA00022679"/>
    </source>
</evidence>
<evidence type="ECO:0000256" key="5">
    <source>
        <dbReference type="ARBA" id="ARBA00022840"/>
    </source>
</evidence>
<keyword evidence="6 7" id="KW-0173">Coenzyme A biosynthesis</keyword>
<dbReference type="UniPathway" id="UPA00241"/>
<protein>
    <recommendedName>
        <fullName evidence="7">Phosphopantetheine adenylyltransferase</fullName>
        <ecNumber evidence="7">2.7.7.3</ecNumber>
    </recommendedName>
    <alternativeName>
        <fullName evidence="7">Dephospho-CoA pyrophosphorylase</fullName>
    </alternativeName>
    <alternativeName>
        <fullName evidence="7">Pantetheine-phosphate adenylyltransferase</fullName>
        <shortName evidence="7">PPAT</shortName>
    </alternativeName>
</protein>
<evidence type="ECO:0000313" key="9">
    <source>
        <dbReference type="EMBL" id="KEQ56823.1"/>
    </source>
</evidence>
<dbReference type="NCBIfam" id="TIGR00125">
    <property type="entry name" value="cyt_tran_rel"/>
    <property type="match status" value="1"/>
</dbReference>
<dbReference type="GO" id="GO:0005524">
    <property type="term" value="F:ATP binding"/>
    <property type="evidence" value="ECO:0007669"/>
    <property type="project" value="UniProtKB-KW"/>
</dbReference>
<evidence type="ECO:0000256" key="3">
    <source>
        <dbReference type="ARBA" id="ARBA00022695"/>
    </source>
</evidence>
<dbReference type="HAMAP" id="MF_00647">
    <property type="entry name" value="PPAT_arch"/>
    <property type="match status" value="1"/>
</dbReference>
<name>A0A081RNQ0_9ARCH</name>
<keyword evidence="2 7" id="KW-0808">Transferase</keyword>
<keyword evidence="5 7" id="KW-0067">ATP-binding</keyword>
<dbReference type="Pfam" id="PF01467">
    <property type="entry name" value="CTP_transf_like"/>
    <property type="match status" value="1"/>
</dbReference>
<accession>A0A081RNQ0</accession>
<keyword evidence="1 7" id="KW-0963">Cytoplasm</keyword>
<evidence type="ECO:0000256" key="6">
    <source>
        <dbReference type="ARBA" id="ARBA00022993"/>
    </source>
</evidence>
<dbReference type="Proteomes" id="UP000028059">
    <property type="component" value="Unassembled WGS sequence"/>
</dbReference>
<dbReference type="SUPFAM" id="SSF52374">
    <property type="entry name" value="Nucleotidylyl transferase"/>
    <property type="match status" value="1"/>
</dbReference>
<dbReference type="InterPro" id="IPR023540">
    <property type="entry name" value="PPAT_arch"/>
</dbReference>
<dbReference type="GO" id="GO:0004595">
    <property type="term" value="F:pantetheine-phosphate adenylyltransferase activity"/>
    <property type="evidence" value="ECO:0007669"/>
    <property type="project" value="UniProtKB-UniRule"/>
</dbReference>
<dbReference type="AlphaFoldDB" id="A0A081RNQ0"/>
<dbReference type="EC" id="2.7.7.3" evidence="7"/>
<comment type="function">
    <text evidence="7">Reversibly transfers an adenylyl group from ATP to 4'-phosphopantetheine, yielding dephospho-CoA (dPCoA) and pyrophosphate.</text>
</comment>
<dbReference type="GO" id="GO:0015937">
    <property type="term" value="P:coenzyme A biosynthetic process"/>
    <property type="evidence" value="ECO:0007669"/>
    <property type="project" value="UniProtKB-UniRule"/>
</dbReference>
<evidence type="ECO:0000256" key="4">
    <source>
        <dbReference type="ARBA" id="ARBA00022741"/>
    </source>
</evidence>
<gene>
    <name evidence="7 9" type="primary">coaD</name>
    <name evidence="9" type="ORF">AAA799N04_00652</name>
</gene>
<comment type="subcellular location">
    <subcellularLocation>
        <location evidence="7">Cytoplasm</location>
    </subcellularLocation>
</comment>
<dbReference type="PANTHER" id="PTHR43793:SF1">
    <property type="entry name" value="FAD SYNTHASE"/>
    <property type="match status" value="1"/>
</dbReference>
<keyword evidence="10" id="KW-1185">Reference proteome</keyword>
<proteinExistence type="inferred from homology"/>
<sequence>MSRFSLVAMGGTFDIIHRGHITLLSNAFEISDKVIIGLTSDEFAKKRGKTLLNNYEKRLANLTKTIFKEFPNSSFQISKLDNDFGPAVLEPEVQALVVSDETSNQGDALNELRAKKNLSPVEVVTVPMFLAKDGSRISTTRIKNSEIDSEGNLLSVDK</sequence>
<dbReference type="EMBL" id="JOKN01000008">
    <property type="protein sequence ID" value="KEQ56823.1"/>
    <property type="molecule type" value="Genomic_DNA"/>
</dbReference>
<evidence type="ECO:0000256" key="7">
    <source>
        <dbReference type="HAMAP-Rule" id="MF_00647"/>
    </source>
</evidence>